<accession>A0A0E9XHL4</accession>
<name>A0A0E9XHL4_ANGAN</name>
<keyword evidence="1" id="KW-0472">Membrane</keyword>
<evidence type="ECO:0000313" key="2">
    <source>
        <dbReference type="EMBL" id="JAI01301.1"/>
    </source>
</evidence>
<feature type="transmembrane region" description="Helical" evidence="1">
    <location>
        <begin position="20"/>
        <end position="42"/>
    </location>
</feature>
<protein>
    <submittedName>
        <fullName evidence="2">Uncharacterized protein</fullName>
    </submittedName>
</protein>
<evidence type="ECO:0000256" key="1">
    <source>
        <dbReference type="SAM" id="Phobius"/>
    </source>
</evidence>
<dbReference type="AlphaFoldDB" id="A0A0E9XHL4"/>
<reference evidence="2" key="2">
    <citation type="journal article" date="2015" name="Fish Shellfish Immunol.">
        <title>Early steps in the European eel (Anguilla anguilla)-Vibrio vulnificus interaction in the gills: Role of the RtxA13 toxin.</title>
        <authorList>
            <person name="Callol A."/>
            <person name="Pajuelo D."/>
            <person name="Ebbesson L."/>
            <person name="Teles M."/>
            <person name="MacKenzie S."/>
            <person name="Amaro C."/>
        </authorList>
    </citation>
    <scope>NUCLEOTIDE SEQUENCE</scope>
</reference>
<organism evidence="2">
    <name type="scientific">Anguilla anguilla</name>
    <name type="common">European freshwater eel</name>
    <name type="synonym">Muraena anguilla</name>
    <dbReference type="NCBI Taxonomy" id="7936"/>
    <lineage>
        <taxon>Eukaryota</taxon>
        <taxon>Metazoa</taxon>
        <taxon>Chordata</taxon>
        <taxon>Craniata</taxon>
        <taxon>Vertebrata</taxon>
        <taxon>Euteleostomi</taxon>
        <taxon>Actinopterygii</taxon>
        <taxon>Neopterygii</taxon>
        <taxon>Teleostei</taxon>
        <taxon>Anguilliformes</taxon>
        <taxon>Anguillidae</taxon>
        <taxon>Anguilla</taxon>
    </lineage>
</organism>
<reference evidence="2" key="1">
    <citation type="submission" date="2014-11" db="EMBL/GenBank/DDBJ databases">
        <authorList>
            <person name="Amaro Gonzalez C."/>
        </authorList>
    </citation>
    <scope>NUCLEOTIDE SEQUENCE</scope>
</reference>
<keyword evidence="1" id="KW-0812">Transmembrane</keyword>
<sequence>MTKGGVINRFWSAGVRVRVLHFTCCGASVFILSLSLTILQCVR</sequence>
<dbReference type="EMBL" id="GBXM01007277">
    <property type="protein sequence ID" value="JAI01301.1"/>
    <property type="molecule type" value="Transcribed_RNA"/>
</dbReference>
<keyword evidence="1" id="KW-1133">Transmembrane helix</keyword>
<proteinExistence type="predicted"/>